<evidence type="ECO:0000313" key="2">
    <source>
        <dbReference type="EMBL" id="CBJ33794.1"/>
    </source>
</evidence>
<feature type="region of interest" description="Disordered" evidence="1">
    <location>
        <begin position="1"/>
        <end position="128"/>
    </location>
</feature>
<feature type="region of interest" description="Disordered" evidence="1">
    <location>
        <begin position="149"/>
        <end position="436"/>
    </location>
</feature>
<feature type="compositionally biased region" description="Basic and acidic residues" evidence="1">
    <location>
        <begin position="471"/>
        <end position="486"/>
    </location>
</feature>
<feature type="compositionally biased region" description="Basic and acidic residues" evidence="1">
    <location>
        <begin position="495"/>
        <end position="524"/>
    </location>
</feature>
<feature type="compositionally biased region" description="Low complexity" evidence="1">
    <location>
        <begin position="967"/>
        <end position="992"/>
    </location>
</feature>
<feature type="compositionally biased region" description="Gly residues" evidence="1">
    <location>
        <begin position="371"/>
        <end position="392"/>
    </location>
</feature>
<accession>D7G531</accession>
<evidence type="ECO:0000256" key="1">
    <source>
        <dbReference type="SAM" id="MobiDB-lite"/>
    </source>
</evidence>
<feature type="region of interest" description="Disordered" evidence="1">
    <location>
        <begin position="453"/>
        <end position="574"/>
    </location>
</feature>
<proteinExistence type="predicted"/>
<feature type="region of interest" description="Disordered" evidence="1">
    <location>
        <begin position="815"/>
        <end position="836"/>
    </location>
</feature>
<sequence length="992" mass="98934">MLPSSTVGGSAGDQPPHSRRQDGIIVTGAAAAAAAAGAAASSGPVGGGHGGNVPAIPPTPSSTTSSGGHSTRSGVRGGSVNLGGRSVSPIGNGRRRQSPLARPQGGSSRGGGAGAAPRGAQFASAMPHGLTVQELKELTKIRLAREALTAPAQPASSALPGAQQERNNPCSDGGGGDFGRGRAVSPARSGDLGRRRGGHADSRSPVPRSSPSTPGVEDRPHRRTRRGGRRGRNRSPRPNGQYSPKLGGEDSHQHRDLRHHLYHDGYSSASPSPRIRRSMSDPWAYADDDEHPRSSSQPRAVSRDDNQVASGEVSGGGSIGPAPAASGVGRGGGASSGVERGPTEAEAAAAAERLSAISCPDLTLEAKGHPTSGGGGGVGGGFGGPHGGGSGRGLPTEQQPPSTMLPEAASSSSGRRPVSMPLPSAGGSGQSSSLLMMGDELWAQEFRDLRRQDGAAGGVRGSSADAGITAGDHHDRGGGRDRDPLERAAGGWSGDRPRSLHHLDGGQLAEERRRFAEEQVRERGPGGSTARVHGMIGGERLTPLSGFEESDASASHARRFYQEQQHQRQYHPHSYPRMQRARSDGLVAESVLVTPRTAAADGSWNNAATSTQEIAAGAAEAAVVPPWKGSQAGHSQQQQQQRQYSNASPHPFHATGDTRGFEEGGGSDGGSRPRHTPGGARHNYSAAATSRAEKSHEPAAAMFRRTQEDAHPTSTTANRDSSINHQTGGYPGWSSGSDGGGGFVPGGADSVGRASPLSDSPLVTGLSFPLEFAGYGGGGGGGARVFGRTGSEGALSAHGSGPGAAVAAIFSATRSEGNAGSDDGGQGTSATAAPAGFTGSAAGEGAGRGFVSGLFGLDTVGGGVGIGSSPSSHNSAGPVDAAPAMMPQQLNLGRGFGGGGGAIGSGMDPPLHVDTNSLFSSFGQRGSDWSGGDVRPSGHRQNSSVSSTPVGGERGGAVGGGGGGGPVVAIGSSGNSASNPAAGAAADSSASP</sequence>
<dbReference type="Proteomes" id="UP000002630">
    <property type="component" value="Unassembled WGS sequence"/>
</dbReference>
<feature type="compositionally biased region" description="Low complexity" evidence="1">
    <location>
        <begin position="28"/>
        <end position="43"/>
    </location>
</feature>
<feature type="compositionally biased region" description="Polar residues" evidence="1">
    <location>
        <begin position="939"/>
        <end position="948"/>
    </location>
</feature>
<name>D7G531_ECTSI</name>
<feature type="compositionally biased region" description="Basic and acidic residues" evidence="1">
    <location>
        <begin position="191"/>
        <end position="202"/>
    </location>
</feature>
<gene>
    <name evidence="2" type="ORF">Esi_0614_0004</name>
</gene>
<feature type="compositionally biased region" description="Polar residues" evidence="1">
    <location>
        <begin position="712"/>
        <end position="727"/>
    </location>
</feature>
<feature type="compositionally biased region" description="Low complexity" evidence="1">
    <location>
        <begin position="336"/>
        <end position="352"/>
    </location>
</feature>
<dbReference type="OrthoDB" id="10557781at2759"/>
<dbReference type="AlphaFoldDB" id="D7G531"/>
<feature type="compositionally biased region" description="Low complexity" evidence="1">
    <location>
        <begin position="115"/>
        <end position="125"/>
    </location>
</feature>
<feature type="compositionally biased region" description="Basic residues" evidence="1">
    <location>
        <begin position="221"/>
        <end position="235"/>
    </location>
</feature>
<feature type="compositionally biased region" description="Gly residues" evidence="1">
    <location>
        <begin position="952"/>
        <end position="966"/>
    </location>
</feature>
<feature type="region of interest" description="Disordered" evidence="1">
    <location>
        <begin position="626"/>
        <end position="736"/>
    </location>
</feature>
<feature type="compositionally biased region" description="Low complexity" evidence="1">
    <location>
        <begin position="203"/>
        <end position="214"/>
    </location>
</feature>
<protein>
    <submittedName>
        <fullName evidence="2">Uncharacterized protein</fullName>
    </submittedName>
</protein>
<dbReference type="InParanoid" id="D7G531"/>
<feature type="compositionally biased region" description="Low complexity" evidence="1">
    <location>
        <begin position="61"/>
        <end position="74"/>
    </location>
</feature>
<keyword evidence="3" id="KW-1185">Reference proteome</keyword>
<organism evidence="2 3">
    <name type="scientific">Ectocarpus siliculosus</name>
    <name type="common">Brown alga</name>
    <name type="synonym">Conferva siliculosa</name>
    <dbReference type="NCBI Taxonomy" id="2880"/>
    <lineage>
        <taxon>Eukaryota</taxon>
        <taxon>Sar</taxon>
        <taxon>Stramenopiles</taxon>
        <taxon>Ochrophyta</taxon>
        <taxon>PX clade</taxon>
        <taxon>Phaeophyceae</taxon>
        <taxon>Ectocarpales</taxon>
        <taxon>Ectocarpaceae</taxon>
        <taxon>Ectocarpus</taxon>
    </lineage>
</organism>
<reference evidence="2 3" key="1">
    <citation type="journal article" date="2010" name="Nature">
        <title>The Ectocarpus genome and the independent evolution of multicellularity in brown algae.</title>
        <authorList>
            <person name="Cock J.M."/>
            <person name="Sterck L."/>
            <person name="Rouze P."/>
            <person name="Scornet D."/>
            <person name="Allen A.E."/>
            <person name="Amoutzias G."/>
            <person name="Anthouard V."/>
            <person name="Artiguenave F."/>
            <person name="Aury J.M."/>
            <person name="Badger J.H."/>
            <person name="Beszteri B."/>
            <person name="Billiau K."/>
            <person name="Bonnet E."/>
            <person name="Bothwell J.H."/>
            <person name="Bowler C."/>
            <person name="Boyen C."/>
            <person name="Brownlee C."/>
            <person name="Carrano C.J."/>
            <person name="Charrier B."/>
            <person name="Cho G.Y."/>
            <person name="Coelho S.M."/>
            <person name="Collen J."/>
            <person name="Corre E."/>
            <person name="Da Silva C."/>
            <person name="Delage L."/>
            <person name="Delaroque N."/>
            <person name="Dittami S.M."/>
            <person name="Doulbeau S."/>
            <person name="Elias M."/>
            <person name="Farnham G."/>
            <person name="Gachon C.M."/>
            <person name="Gschloessl B."/>
            <person name="Heesch S."/>
            <person name="Jabbari K."/>
            <person name="Jubin C."/>
            <person name="Kawai H."/>
            <person name="Kimura K."/>
            <person name="Kloareg B."/>
            <person name="Kupper F.C."/>
            <person name="Lang D."/>
            <person name="Le Bail A."/>
            <person name="Leblanc C."/>
            <person name="Lerouge P."/>
            <person name="Lohr M."/>
            <person name="Lopez P.J."/>
            <person name="Martens C."/>
            <person name="Maumus F."/>
            <person name="Michel G."/>
            <person name="Miranda-Saavedra D."/>
            <person name="Morales J."/>
            <person name="Moreau H."/>
            <person name="Motomura T."/>
            <person name="Nagasato C."/>
            <person name="Napoli C.A."/>
            <person name="Nelson D.R."/>
            <person name="Nyvall-Collen P."/>
            <person name="Peters A.F."/>
            <person name="Pommier C."/>
            <person name="Potin P."/>
            <person name="Poulain J."/>
            <person name="Quesneville H."/>
            <person name="Read B."/>
            <person name="Rensing S.A."/>
            <person name="Ritter A."/>
            <person name="Rousvoal S."/>
            <person name="Samanta M."/>
            <person name="Samson G."/>
            <person name="Schroeder D.C."/>
            <person name="Segurens B."/>
            <person name="Strittmatter M."/>
            <person name="Tonon T."/>
            <person name="Tregear J.W."/>
            <person name="Valentin K."/>
            <person name="von Dassow P."/>
            <person name="Yamagishi T."/>
            <person name="Van de Peer Y."/>
            <person name="Wincker P."/>
        </authorList>
    </citation>
    <scope>NUCLEOTIDE SEQUENCE [LARGE SCALE GENOMIC DNA]</scope>
    <source>
        <strain evidence="3">Ec32 / CCAP1310/4</strain>
    </source>
</reference>
<evidence type="ECO:0000313" key="3">
    <source>
        <dbReference type="Proteomes" id="UP000002630"/>
    </source>
</evidence>
<dbReference type="EMBL" id="FN649760">
    <property type="protein sequence ID" value="CBJ33794.1"/>
    <property type="molecule type" value="Genomic_DNA"/>
</dbReference>
<feature type="region of interest" description="Disordered" evidence="1">
    <location>
        <begin position="917"/>
        <end position="992"/>
    </location>
</feature>